<feature type="domain" description="Transglutaminase-like" evidence="3">
    <location>
        <begin position="274"/>
        <end position="330"/>
    </location>
</feature>
<dbReference type="SMART" id="SM00460">
    <property type="entry name" value="TGc"/>
    <property type="match status" value="1"/>
</dbReference>
<evidence type="ECO:0000313" key="5">
    <source>
        <dbReference type="Proteomes" id="UP001082703"/>
    </source>
</evidence>
<evidence type="ECO:0000256" key="2">
    <source>
        <dbReference type="SAM" id="SignalP"/>
    </source>
</evidence>
<dbReference type="Proteomes" id="UP001082703">
    <property type="component" value="Unassembled WGS sequence"/>
</dbReference>
<keyword evidence="5" id="KW-1185">Reference proteome</keyword>
<dbReference type="InterPro" id="IPR052557">
    <property type="entry name" value="CAP/Cytokinesis_protein"/>
</dbReference>
<feature type="signal peptide" evidence="2">
    <location>
        <begin position="1"/>
        <end position="28"/>
    </location>
</feature>
<dbReference type="EMBL" id="JAPOHA010000005">
    <property type="protein sequence ID" value="MCY1713802.1"/>
    <property type="molecule type" value="Genomic_DNA"/>
</dbReference>
<protein>
    <recommendedName>
        <fullName evidence="3">Transglutaminase-like domain-containing protein</fullName>
    </recommendedName>
</protein>
<feature type="chain" id="PRO_5046271359" description="Transglutaminase-like domain-containing protein" evidence="2">
    <location>
        <begin position="29"/>
        <end position="489"/>
    </location>
</feature>
<dbReference type="Pfam" id="PF01841">
    <property type="entry name" value="Transglut_core"/>
    <property type="match status" value="1"/>
</dbReference>
<dbReference type="SUPFAM" id="SSF54001">
    <property type="entry name" value="Cysteine proteinases"/>
    <property type="match status" value="1"/>
</dbReference>
<reference evidence="4 5" key="1">
    <citation type="submission" date="2022-11" db="EMBL/GenBank/DDBJ databases">
        <authorList>
            <person name="Caiyu Z."/>
        </authorList>
    </citation>
    <scope>NUCLEOTIDE SEQUENCE [LARGE SCALE GENOMIC DNA]</scope>
    <source>
        <strain evidence="4 5">YR-4</strain>
    </source>
</reference>
<dbReference type="InterPro" id="IPR002931">
    <property type="entry name" value="Transglutaminase-like"/>
</dbReference>
<sequence length="489" mass="53401">MKVITHKRIRSIVAGILAAAMMTLPLSGCGQIQNKNLDSILSEAGGKVSSQIAEKTSSAAAAPAKTVQKAAVKNSSQEVSGNASVRRIKEDSAAQNSQHLNVLRTMAQGPAGYTHIDQRDGYNFLPDLTSRNVYKQIFQSVYKIAVKPTADGYYPTQRIFVPGTQLSEAQLRIILLAFLNDNPQVFWLANAYSYAYGSGGTYIQLYSVAPQAACNTMIEKMNQKISAVMKAMPAGLSEFDRELYLFKYIADNCTYNNEAVTNNNIWQAFSAYGMLIDGKAVCEGYSRAMQLLSSYAGLQCMLLTGQSNNVNHMWNVIKINGNWYHLDITWSDSSTLIYNYFNVDDAVITQSHTIFPSASTLTDSQIDGKAGGKATECNLTVPVCTATADNYFKVKGIKVGSLDNTDDNAAVTALASAIRSKSSSVSFYVDDSVDYDQTVAGLITASPYKIQNWVLDANAKSTGSKINTNNLKYLNDKDDRGLTIFLSYQ</sequence>
<feature type="compositionally biased region" description="Polar residues" evidence="1">
    <location>
        <begin position="74"/>
        <end position="83"/>
    </location>
</feature>
<evidence type="ECO:0000313" key="4">
    <source>
        <dbReference type="EMBL" id="MCY1713802.1"/>
    </source>
</evidence>
<accession>A0ABT4BSE3</accession>
<dbReference type="RefSeq" id="WP_268057842.1">
    <property type="nucleotide sequence ID" value="NZ_JAPOHA010000005.1"/>
</dbReference>
<dbReference type="PANTHER" id="PTHR46333:SF2">
    <property type="entry name" value="CYTOKINESIS PROTEIN 3"/>
    <property type="match status" value="1"/>
</dbReference>
<dbReference type="PANTHER" id="PTHR46333">
    <property type="entry name" value="CYTOKINESIS PROTEIN 3"/>
    <property type="match status" value="1"/>
</dbReference>
<keyword evidence="2" id="KW-0732">Signal</keyword>
<evidence type="ECO:0000256" key="1">
    <source>
        <dbReference type="SAM" id="MobiDB-lite"/>
    </source>
</evidence>
<name>A0ABT4BSE3_9FIRM</name>
<dbReference type="Gene3D" id="3.10.620.30">
    <property type="match status" value="1"/>
</dbReference>
<dbReference type="InterPro" id="IPR038765">
    <property type="entry name" value="Papain-like_cys_pep_sf"/>
</dbReference>
<feature type="region of interest" description="Disordered" evidence="1">
    <location>
        <begin position="72"/>
        <end position="93"/>
    </location>
</feature>
<gene>
    <name evidence="4" type="ORF">OUY18_06000</name>
</gene>
<organism evidence="4 5">
    <name type="scientific">Caproiciproducens galactitolivorans</name>
    <dbReference type="NCBI Taxonomy" id="642589"/>
    <lineage>
        <taxon>Bacteria</taxon>
        <taxon>Bacillati</taxon>
        <taxon>Bacillota</taxon>
        <taxon>Clostridia</taxon>
        <taxon>Eubacteriales</taxon>
        <taxon>Acutalibacteraceae</taxon>
        <taxon>Caproiciproducens</taxon>
    </lineage>
</organism>
<comment type="caution">
    <text evidence="4">The sequence shown here is derived from an EMBL/GenBank/DDBJ whole genome shotgun (WGS) entry which is preliminary data.</text>
</comment>
<evidence type="ECO:0000259" key="3">
    <source>
        <dbReference type="SMART" id="SM00460"/>
    </source>
</evidence>
<proteinExistence type="predicted"/>